<organism evidence="2 3">
    <name type="scientific">Candidatus Anaerobiospirillum pullicola</name>
    <dbReference type="NCBI Taxonomy" id="2838451"/>
    <lineage>
        <taxon>Bacteria</taxon>
        <taxon>Pseudomonadati</taxon>
        <taxon>Pseudomonadota</taxon>
        <taxon>Gammaproteobacteria</taxon>
        <taxon>Aeromonadales</taxon>
        <taxon>Succinivibrionaceae</taxon>
        <taxon>Anaerobiospirillum</taxon>
    </lineage>
</organism>
<feature type="domain" description="NAD-dependent epimerase/dehydratase" evidence="1">
    <location>
        <begin position="5"/>
        <end position="188"/>
    </location>
</feature>
<evidence type="ECO:0000259" key="1">
    <source>
        <dbReference type="Pfam" id="PF01370"/>
    </source>
</evidence>
<evidence type="ECO:0000313" key="3">
    <source>
        <dbReference type="Proteomes" id="UP000733611"/>
    </source>
</evidence>
<dbReference type="SUPFAM" id="SSF51735">
    <property type="entry name" value="NAD(P)-binding Rossmann-fold domains"/>
    <property type="match status" value="1"/>
</dbReference>
<reference evidence="2" key="2">
    <citation type="submission" date="2021-04" db="EMBL/GenBank/DDBJ databases">
        <authorList>
            <person name="Gilroy R."/>
        </authorList>
    </citation>
    <scope>NUCLEOTIDE SEQUENCE</scope>
    <source>
        <strain evidence="2">378</strain>
    </source>
</reference>
<proteinExistence type="predicted"/>
<evidence type="ECO:0000313" key="2">
    <source>
        <dbReference type="EMBL" id="MBU3843472.1"/>
    </source>
</evidence>
<dbReference type="AlphaFoldDB" id="A0A948TET0"/>
<accession>A0A948TET0</accession>
<dbReference type="EMBL" id="JAHLFE010000017">
    <property type="protein sequence ID" value="MBU3843472.1"/>
    <property type="molecule type" value="Genomic_DNA"/>
</dbReference>
<sequence length="337" mass="37457">MHKAIICGASGYIGSALSTKLLARGVDVWGIGRREAFTPPLVARGNNEPEAQLALWHYQSVDAQDYAALASNPQLQAWCQTDSDASNIGSDNARGPVFYYLTWRGHERLRDGSLEEQLKNVAYVSNAIAAAAQLGCSKFVLVGSQYEVLFQHYLNTGAWHESYFESGATDYIYPACKLFAYEQAELTAYLKRIDLVHTRFSVALDSKLAAPNYIARTLKSILAGQAYEPPRSPILYEMVLLEDLAQMFYLAGCYGHNKDVFYLGYGQCASLHDYFASAAHYSKEQAAHVQLPKVDGEQALVATFKATALKQRCPEGEQAVFSHDWDYVLRHLQAKAE</sequence>
<gene>
    <name evidence="2" type="ORF">H9847_01150</name>
</gene>
<dbReference type="InterPro" id="IPR001509">
    <property type="entry name" value="Epimerase_deHydtase"/>
</dbReference>
<dbReference type="InterPro" id="IPR036291">
    <property type="entry name" value="NAD(P)-bd_dom_sf"/>
</dbReference>
<reference evidence="2" key="1">
    <citation type="journal article" date="2021" name="PeerJ">
        <title>Extensive microbial diversity within the chicken gut microbiome revealed by metagenomics and culture.</title>
        <authorList>
            <person name="Gilroy R."/>
            <person name="Ravi A."/>
            <person name="Getino M."/>
            <person name="Pursley I."/>
            <person name="Horton D.L."/>
            <person name="Alikhan N.F."/>
            <person name="Baker D."/>
            <person name="Gharbi K."/>
            <person name="Hall N."/>
            <person name="Watson M."/>
            <person name="Adriaenssens E.M."/>
            <person name="Foster-Nyarko E."/>
            <person name="Jarju S."/>
            <person name="Secka A."/>
            <person name="Antonio M."/>
            <person name="Oren A."/>
            <person name="Chaudhuri R.R."/>
            <person name="La Ragione R."/>
            <person name="Hildebrand F."/>
            <person name="Pallen M.J."/>
        </authorList>
    </citation>
    <scope>NUCLEOTIDE SEQUENCE</scope>
    <source>
        <strain evidence="2">378</strain>
    </source>
</reference>
<dbReference type="Pfam" id="PF01370">
    <property type="entry name" value="Epimerase"/>
    <property type="match status" value="1"/>
</dbReference>
<dbReference type="Gene3D" id="3.40.50.720">
    <property type="entry name" value="NAD(P)-binding Rossmann-like Domain"/>
    <property type="match status" value="1"/>
</dbReference>
<name>A0A948TET0_9GAMM</name>
<comment type="caution">
    <text evidence="2">The sequence shown here is derived from an EMBL/GenBank/DDBJ whole genome shotgun (WGS) entry which is preliminary data.</text>
</comment>
<protein>
    <submittedName>
        <fullName evidence="2">NAD-dependent epimerase/dehydratase family protein</fullName>
    </submittedName>
</protein>
<dbReference type="Proteomes" id="UP000733611">
    <property type="component" value="Unassembled WGS sequence"/>
</dbReference>